<dbReference type="CDD" id="cd22364">
    <property type="entry name" value="VC1899-like"/>
    <property type="match status" value="1"/>
</dbReference>
<evidence type="ECO:0000313" key="4">
    <source>
        <dbReference type="Proteomes" id="UP001564408"/>
    </source>
</evidence>
<organism evidence="3 4">
    <name type="scientific">Thioalkalicoccus limnaeus</name>
    <dbReference type="NCBI Taxonomy" id="120681"/>
    <lineage>
        <taxon>Bacteria</taxon>
        <taxon>Pseudomonadati</taxon>
        <taxon>Pseudomonadota</taxon>
        <taxon>Gammaproteobacteria</taxon>
        <taxon>Chromatiales</taxon>
        <taxon>Chromatiaceae</taxon>
        <taxon>Thioalkalicoccus</taxon>
    </lineage>
</organism>
<evidence type="ECO:0000259" key="2">
    <source>
        <dbReference type="Pfam" id="PF23400"/>
    </source>
</evidence>
<dbReference type="Proteomes" id="UP001564408">
    <property type="component" value="Unassembled WGS sequence"/>
</dbReference>
<feature type="domain" description="Card1 endonuclease" evidence="1">
    <location>
        <begin position="240"/>
        <end position="381"/>
    </location>
</feature>
<reference evidence="3 4" key="1">
    <citation type="submission" date="2024-05" db="EMBL/GenBank/DDBJ databases">
        <title>Genome Sequence and Characterization of the New Strain Purple Sulfur Bacterium of Genus Thioalkalicoccus.</title>
        <authorList>
            <person name="Bryantseva I.A."/>
            <person name="Kyndt J.A."/>
            <person name="Imhoff J.F."/>
        </authorList>
    </citation>
    <scope>NUCLEOTIDE SEQUENCE [LARGE SCALE GENOMIC DNA]</scope>
    <source>
        <strain evidence="3 4">Um2</strain>
    </source>
</reference>
<keyword evidence="4" id="KW-1185">Reference proteome</keyword>
<dbReference type="Gene3D" id="3.40.1350.10">
    <property type="match status" value="1"/>
</dbReference>
<accession>A0ABV4BGG2</accession>
<evidence type="ECO:0000259" key="1">
    <source>
        <dbReference type="Pfam" id="PF09002"/>
    </source>
</evidence>
<dbReference type="Pfam" id="PF09002">
    <property type="entry name" value="Card1_endonuc"/>
    <property type="match status" value="1"/>
</dbReference>
<dbReference type="InterPro" id="IPR011335">
    <property type="entry name" value="Restrct_endonuc-II-like"/>
</dbReference>
<sequence>MAEHTHLCLVSAQPTPNLTPVLDPAVAPRRVILLVSPDMVRRADWLERVLKPRGIRVERWAITDPWDIEQVQSQLLHRLEPELREVGAGGIALNATGGTKPMSIAAYEVFRAADQPIFYIHPEQDRLIWMHPRARPPVDLANRIRLDAFLLAHGAQCRAAVTEAIPEARRALTDWLVAHNARLAPALGTLNWLAMKATDSLRSPPLTADQRDDRALGDLLGQFARMGLLRVAGGCLHFPDEAARFFVNGGWLEEHVYGVLRALRGEQRRIQDLARGVELYREDARGAPIHNEIDVACLAENRLYLVECKTKSWKQGEGPGAEALYRLDALADLLGGLQARAMLVSYLPLPAHVRRRAADLRIQVCAGDRLPELRGVIARWLAPS</sequence>
<evidence type="ECO:0000313" key="3">
    <source>
        <dbReference type="EMBL" id="MEY6433625.1"/>
    </source>
</evidence>
<dbReference type="InterPro" id="IPR056339">
    <property type="entry name" value="CARF_Card1"/>
</dbReference>
<protein>
    <submittedName>
        <fullName evidence="3">DUF1887 family CARF protein</fullName>
    </submittedName>
</protein>
<dbReference type="RefSeq" id="WP_369668012.1">
    <property type="nucleotide sequence ID" value="NZ_JBDKXB010000025.1"/>
</dbReference>
<proteinExistence type="predicted"/>
<comment type="caution">
    <text evidence="3">The sequence shown here is derived from an EMBL/GenBank/DDBJ whole genome shotgun (WGS) entry which is preliminary data.</text>
</comment>
<dbReference type="InterPro" id="IPR015093">
    <property type="entry name" value="Card1_endonucl_dom"/>
</dbReference>
<dbReference type="Gene3D" id="1.10.10.680">
    <property type="entry name" value="Hypothetical protein VC1899 (Restriction endonuclease-like)"/>
    <property type="match status" value="1"/>
</dbReference>
<dbReference type="Pfam" id="PF23400">
    <property type="entry name" value="CARF_Card1"/>
    <property type="match status" value="1"/>
</dbReference>
<dbReference type="SUPFAM" id="SSF52980">
    <property type="entry name" value="Restriction endonuclease-like"/>
    <property type="match status" value="1"/>
</dbReference>
<dbReference type="EMBL" id="JBDKXB010000025">
    <property type="protein sequence ID" value="MEY6433625.1"/>
    <property type="molecule type" value="Genomic_DNA"/>
</dbReference>
<gene>
    <name evidence="3" type="ORF">ABC977_14560</name>
</gene>
<name>A0ABV4BGG2_9GAMM</name>
<dbReference type="InterPro" id="IPR011856">
    <property type="entry name" value="tRNA_endonuc-like_dom_sf"/>
</dbReference>
<feature type="domain" description="Card1 CARF" evidence="2">
    <location>
        <begin position="6"/>
        <end position="129"/>
    </location>
</feature>
<dbReference type="Gene3D" id="3.40.50.10770">
    <property type="entry name" value="Hypothetical protein VC1899 like domain (Restriction endonuclease-like)"/>
    <property type="match status" value="1"/>
</dbReference>